<accession>A0ABD1ZD67</accession>
<dbReference type="Proteomes" id="UP001605036">
    <property type="component" value="Unassembled WGS sequence"/>
</dbReference>
<proteinExistence type="predicted"/>
<sequence length="76" mass="8578">MKPTYKMETCVQTYVAGSDGDRDSGTLDEGVERNIRGETTTRVERERETSGKEEQHHSCELQQTSGLRTEADVDIE</sequence>
<evidence type="ECO:0000256" key="1">
    <source>
        <dbReference type="SAM" id="MobiDB-lite"/>
    </source>
</evidence>
<protein>
    <submittedName>
        <fullName evidence="2">Uncharacterized protein</fullName>
    </submittedName>
</protein>
<gene>
    <name evidence="2" type="ORF">R1flu_017507</name>
</gene>
<dbReference type="AlphaFoldDB" id="A0ABD1ZD67"/>
<reference evidence="2 3" key="1">
    <citation type="submission" date="2024-09" db="EMBL/GenBank/DDBJ databases">
        <title>Chromosome-scale assembly of Riccia fluitans.</title>
        <authorList>
            <person name="Paukszto L."/>
            <person name="Sawicki J."/>
            <person name="Karawczyk K."/>
            <person name="Piernik-Szablinska J."/>
            <person name="Szczecinska M."/>
            <person name="Mazdziarz M."/>
        </authorList>
    </citation>
    <scope>NUCLEOTIDE SEQUENCE [LARGE SCALE GENOMIC DNA]</scope>
    <source>
        <strain evidence="2">Rf_01</strain>
        <tissue evidence="2">Aerial parts of the thallus</tissue>
    </source>
</reference>
<organism evidence="2 3">
    <name type="scientific">Riccia fluitans</name>
    <dbReference type="NCBI Taxonomy" id="41844"/>
    <lineage>
        <taxon>Eukaryota</taxon>
        <taxon>Viridiplantae</taxon>
        <taxon>Streptophyta</taxon>
        <taxon>Embryophyta</taxon>
        <taxon>Marchantiophyta</taxon>
        <taxon>Marchantiopsida</taxon>
        <taxon>Marchantiidae</taxon>
        <taxon>Marchantiales</taxon>
        <taxon>Ricciaceae</taxon>
        <taxon>Riccia</taxon>
    </lineage>
</organism>
<evidence type="ECO:0000313" key="2">
    <source>
        <dbReference type="EMBL" id="KAL2649379.1"/>
    </source>
</evidence>
<name>A0ABD1ZD67_9MARC</name>
<feature type="compositionally biased region" description="Basic and acidic residues" evidence="1">
    <location>
        <begin position="19"/>
        <end position="59"/>
    </location>
</feature>
<keyword evidence="3" id="KW-1185">Reference proteome</keyword>
<evidence type="ECO:0000313" key="3">
    <source>
        <dbReference type="Proteomes" id="UP001605036"/>
    </source>
</evidence>
<dbReference type="EMBL" id="JBHFFA010000001">
    <property type="protein sequence ID" value="KAL2649379.1"/>
    <property type="molecule type" value="Genomic_DNA"/>
</dbReference>
<comment type="caution">
    <text evidence="2">The sequence shown here is derived from an EMBL/GenBank/DDBJ whole genome shotgun (WGS) entry which is preliminary data.</text>
</comment>
<feature type="region of interest" description="Disordered" evidence="1">
    <location>
        <begin position="16"/>
        <end position="76"/>
    </location>
</feature>